<dbReference type="Gene3D" id="3.40.630.30">
    <property type="match status" value="1"/>
</dbReference>
<dbReference type="AlphaFoldDB" id="A0A6C0FAS6"/>
<protein>
    <recommendedName>
        <fullName evidence="2">N-acetyltransferase domain-containing protein</fullName>
    </recommendedName>
</protein>
<organism evidence="1">
    <name type="scientific">viral metagenome</name>
    <dbReference type="NCBI Taxonomy" id="1070528"/>
    <lineage>
        <taxon>unclassified sequences</taxon>
        <taxon>metagenomes</taxon>
        <taxon>organismal metagenomes</taxon>
    </lineage>
</organism>
<accession>A0A6C0FAS6</accession>
<sequence length="167" mass="19751">MPKSKKRSQRNRNNKTKKKLSKIKKIVKIFKQYPKIFPRGYFRFLEGNLREKFQNKEIIFKNGVVLTWKKYKVNPGKYTKYNFQKGDIKINQLVNKKQGNGKAKKIFLKFLKKHANVNLILDVQINNKRAIKFYKKNGFRKVGTTKFGDLPGIIMKLKKIEKKQNGG</sequence>
<reference evidence="1" key="1">
    <citation type="journal article" date="2020" name="Nature">
        <title>Giant virus diversity and host interactions through global metagenomics.</title>
        <authorList>
            <person name="Schulz F."/>
            <person name="Roux S."/>
            <person name="Paez-Espino D."/>
            <person name="Jungbluth S."/>
            <person name="Walsh D.A."/>
            <person name="Denef V.J."/>
            <person name="McMahon K.D."/>
            <person name="Konstantinidis K.T."/>
            <person name="Eloe-Fadrosh E.A."/>
            <person name="Kyrpides N.C."/>
            <person name="Woyke T."/>
        </authorList>
    </citation>
    <scope>NUCLEOTIDE SEQUENCE</scope>
    <source>
        <strain evidence="1">GVMAG-S-ERX555997-44</strain>
    </source>
</reference>
<dbReference type="EMBL" id="MN738803">
    <property type="protein sequence ID" value="QHT37659.1"/>
    <property type="molecule type" value="Genomic_DNA"/>
</dbReference>
<dbReference type="InterPro" id="IPR016181">
    <property type="entry name" value="Acyl_CoA_acyltransferase"/>
</dbReference>
<evidence type="ECO:0000313" key="1">
    <source>
        <dbReference type="EMBL" id="QHT37659.1"/>
    </source>
</evidence>
<dbReference type="SUPFAM" id="SSF55729">
    <property type="entry name" value="Acyl-CoA N-acyltransferases (Nat)"/>
    <property type="match status" value="1"/>
</dbReference>
<proteinExistence type="predicted"/>
<evidence type="ECO:0008006" key="2">
    <source>
        <dbReference type="Google" id="ProtNLM"/>
    </source>
</evidence>
<name>A0A6C0FAS6_9ZZZZ</name>